<keyword evidence="6" id="KW-0274">FAD</keyword>
<accession>A0AAE1DQ78</accession>
<reference evidence="10" key="1">
    <citation type="journal article" date="2023" name="G3 (Bethesda)">
        <title>A reference genome for the long-term kleptoplast-retaining sea slug Elysia crispata morphotype clarki.</title>
        <authorList>
            <person name="Eastman K.E."/>
            <person name="Pendleton A.L."/>
            <person name="Shaikh M.A."/>
            <person name="Suttiyut T."/>
            <person name="Ogas R."/>
            <person name="Tomko P."/>
            <person name="Gavelis G."/>
            <person name="Widhalm J.R."/>
            <person name="Wisecaver J.H."/>
        </authorList>
    </citation>
    <scope>NUCLEOTIDE SEQUENCE</scope>
    <source>
        <strain evidence="10">ECLA1</strain>
    </source>
</reference>
<evidence type="ECO:0000256" key="2">
    <source>
        <dbReference type="ARBA" id="ARBA00004496"/>
    </source>
</evidence>
<evidence type="ECO:0000256" key="6">
    <source>
        <dbReference type="ARBA" id="ARBA00022827"/>
    </source>
</evidence>
<dbReference type="SUPFAM" id="SSF54373">
    <property type="entry name" value="FAD-linked reductases, C-terminal domain"/>
    <property type="match status" value="1"/>
</dbReference>
<comment type="caution">
    <text evidence="10">The sequence shown here is derived from an EMBL/GenBank/DDBJ whole genome shotgun (WGS) entry which is preliminary data.</text>
</comment>
<dbReference type="InterPro" id="IPR050281">
    <property type="entry name" value="Flavin_monoamine_oxidase"/>
</dbReference>
<dbReference type="Proteomes" id="UP001283361">
    <property type="component" value="Unassembled WGS sequence"/>
</dbReference>
<evidence type="ECO:0000313" key="10">
    <source>
        <dbReference type="EMBL" id="KAK3777733.1"/>
    </source>
</evidence>
<evidence type="ECO:0000256" key="1">
    <source>
        <dbReference type="ARBA" id="ARBA00001974"/>
    </source>
</evidence>
<dbReference type="AlphaFoldDB" id="A0AAE1DQ78"/>
<gene>
    <name evidence="10" type="ORF">RRG08_021843</name>
</gene>
<keyword evidence="4" id="KW-0963">Cytoplasm</keyword>
<dbReference type="PRINTS" id="PR00419">
    <property type="entry name" value="ADXRDTASE"/>
</dbReference>
<dbReference type="PANTHER" id="PTHR10742:SF405">
    <property type="entry name" value="PEROXISOMAL N(1)-ACETYL-SPERMINE_SPERMIDINE OXIDASE"/>
    <property type="match status" value="1"/>
</dbReference>
<dbReference type="Gene3D" id="3.90.660.10">
    <property type="match status" value="1"/>
</dbReference>
<evidence type="ECO:0000256" key="8">
    <source>
        <dbReference type="SAM" id="MobiDB-lite"/>
    </source>
</evidence>
<dbReference type="GO" id="GO:0046592">
    <property type="term" value="F:polyamine oxidase activity"/>
    <property type="evidence" value="ECO:0007669"/>
    <property type="project" value="TreeGrafter"/>
</dbReference>
<name>A0AAE1DQ78_9GAST</name>
<feature type="domain" description="Amine oxidase" evidence="9">
    <location>
        <begin position="311"/>
        <end position="817"/>
    </location>
</feature>
<dbReference type="EMBL" id="JAWDGP010003066">
    <property type="protein sequence ID" value="KAK3777733.1"/>
    <property type="molecule type" value="Genomic_DNA"/>
</dbReference>
<dbReference type="PANTHER" id="PTHR10742">
    <property type="entry name" value="FLAVIN MONOAMINE OXIDASE"/>
    <property type="match status" value="1"/>
</dbReference>
<proteinExistence type="inferred from homology"/>
<evidence type="ECO:0000313" key="11">
    <source>
        <dbReference type="Proteomes" id="UP001283361"/>
    </source>
</evidence>
<feature type="region of interest" description="Disordered" evidence="8">
    <location>
        <begin position="1"/>
        <end position="22"/>
    </location>
</feature>
<keyword evidence="11" id="KW-1185">Reference proteome</keyword>
<evidence type="ECO:0000256" key="7">
    <source>
        <dbReference type="ARBA" id="ARBA00023002"/>
    </source>
</evidence>
<keyword evidence="5" id="KW-0285">Flavoprotein</keyword>
<dbReference type="InterPro" id="IPR036188">
    <property type="entry name" value="FAD/NAD-bd_sf"/>
</dbReference>
<keyword evidence="7" id="KW-0560">Oxidoreductase</keyword>
<comment type="subcellular location">
    <subcellularLocation>
        <location evidence="2">Cytoplasm</location>
    </subcellularLocation>
</comment>
<dbReference type="Pfam" id="PF01593">
    <property type="entry name" value="Amino_oxidase"/>
    <property type="match status" value="1"/>
</dbReference>
<dbReference type="GO" id="GO:0005737">
    <property type="term" value="C:cytoplasm"/>
    <property type="evidence" value="ECO:0007669"/>
    <property type="project" value="UniProtKB-SubCell"/>
</dbReference>
<comment type="similarity">
    <text evidence="3">Belongs to the flavin monoamine oxidase family.</text>
</comment>
<dbReference type="InterPro" id="IPR002937">
    <property type="entry name" value="Amino_oxidase"/>
</dbReference>
<evidence type="ECO:0000256" key="5">
    <source>
        <dbReference type="ARBA" id="ARBA00022630"/>
    </source>
</evidence>
<protein>
    <recommendedName>
        <fullName evidence="9">Amine oxidase domain-containing protein</fullName>
    </recommendedName>
</protein>
<dbReference type="Gene3D" id="3.50.50.60">
    <property type="entry name" value="FAD/NAD(P)-binding domain"/>
    <property type="match status" value="1"/>
</dbReference>
<evidence type="ECO:0000256" key="3">
    <source>
        <dbReference type="ARBA" id="ARBA00005995"/>
    </source>
</evidence>
<comment type="cofactor">
    <cofactor evidence="1">
        <name>FAD</name>
        <dbReference type="ChEBI" id="CHEBI:57692"/>
    </cofactor>
</comment>
<sequence length="842" mass="94824">MSAKNTFTASPRPSNLQQRSRSHTVRINDNQEFADNPDKLVSSDTTKAIHKQGSFVKNSDVMIIVGKSSSTKVPQFSQSTEAAELKRRSLISLRDEKYPGDFAAGKITDPKHVKRYMEEIIKDPKISEDKLKNLTSQYLQQMGAFLSATSVIERKSSSSFEGSHALDVCIAESDHSLKGSIKSLMAITKKGVHKRRPVSYPELPLTVPSHVVRKPLLPKRVGEEMRENLTSLLRSRLARRKREEFLADQKKFYSLEMEKQLEGMNQSKIDRRQLLEQRLLADVIKARIDWHSSGLEELRAKVRIVVVGAGLAGLSAAAELLREGFTDVTILEASDRVGGRLHSVCLQDNNGDHNEGAFFDQNAMDILYAELGSPGWINEDITHSVFSLARDRELIDWTRELKRPQCHIMTADGRQLHKSFVSSAIRFCAYTDKDTQILTSQHRGRSSLSYSDYLRVRRAHLMAGVNEAEKNALASAVDSVATVWRFASGDSNGDMAADLKGQLPVGQDHISIAHDIEIPSEETSPSLNSLRKFTCGLQFEDRRQFRRFSLGSTSNLCSSLMQKFPSDMVRYRQRVCRIDWSQFSNKVERNGLAPKIKIISDNGKVYHAHHVIMAVPLGHLKKFAREMFEPSLPQSKLDAIDKMGVGTVSRIILYYRYPSWPAPFHLIWPGRKSEGADSLSSRCFQLLTSPGTLHILELTLLDDIPAKAADNDVHVAHEVSSILEKFLSVQYSSRKFGKSVPPPDKIVRSSWRKDPLYLGSHPYLRRGCDSGDLARLASPVSFRNRPVIQFAGDYTWSDLSRLTHAARSSGLKEAKRLTNFYDDYFGYENINPTPSDNITQIF</sequence>
<organism evidence="10 11">
    <name type="scientific">Elysia crispata</name>
    <name type="common">lettuce slug</name>
    <dbReference type="NCBI Taxonomy" id="231223"/>
    <lineage>
        <taxon>Eukaryota</taxon>
        <taxon>Metazoa</taxon>
        <taxon>Spiralia</taxon>
        <taxon>Lophotrochozoa</taxon>
        <taxon>Mollusca</taxon>
        <taxon>Gastropoda</taxon>
        <taxon>Heterobranchia</taxon>
        <taxon>Euthyneura</taxon>
        <taxon>Panpulmonata</taxon>
        <taxon>Sacoglossa</taxon>
        <taxon>Placobranchoidea</taxon>
        <taxon>Plakobranchidae</taxon>
        <taxon>Elysia</taxon>
    </lineage>
</organism>
<evidence type="ECO:0000259" key="9">
    <source>
        <dbReference type="Pfam" id="PF01593"/>
    </source>
</evidence>
<dbReference type="SUPFAM" id="SSF51905">
    <property type="entry name" value="FAD/NAD(P)-binding domain"/>
    <property type="match status" value="1"/>
</dbReference>
<evidence type="ECO:0000256" key="4">
    <source>
        <dbReference type="ARBA" id="ARBA00022490"/>
    </source>
</evidence>